<dbReference type="PANTHER" id="PTHR12483:SF27">
    <property type="entry name" value="COPPER TRANSPORT PROTEIN CTR1"/>
    <property type="match status" value="1"/>
</dbReference>
<comment type="subcellular location">
    <subcellularLocation>
        <location evidence="1 5">Membrane</location>
        <topology evidence="1 5">Multi-pass membrane protein</topology>
    </subcellularLocation>
</comment>
<keyword evidence="5" id="KW-0813">Transport</keyword>
<feature type="transmembrane region" description="Helical" evidence="5">
    <location>
        <begin position="146"/>
        <end position="172"/>
    </location>
</feature>
<dbReference type="AlphaFoldDB" id="A0A168QQF5"/>
<keyword evidence="5" id="KW-0187">Copper transport</keyword>
<dbReference type="OrthoDB" id="73901at2759"/>
<protein>
    <recommendedName>
        <fullName evidence="5">Copper transport protein</fullName>
    </recommendedName>
</protein>
<evidence type="ECO:0000313" key="6">
    <source>
        <dbReference type="EMBL" id="SAM05308.1"/>
    </source>
</evidence>
<dbReference type="InterPro" id="IPR007274">
    <property type="entry name" value="Cop_transporter"/>
</dbReference>
<dbReference type="Proteomes" id="UP000078561">
    <property type="component" value="Unassembled WGS sequence"/>
</dbReference>
<accession>A0A168QQF5</accession>
<sequence length="194" mass="21463">MDHSHHGTSTMDDMSSMGDMDMTMTMGTFHWSSSGDALWFDSWMPKSEPAYIGACIGLFVFAIVSRGFLALEIYFVAWRARRFEALHQQPTIASISQTQLKRPSPSSSISQSLANEYPAEMQLPLVPPFSWITDPVRSFLTTFSSFVSYLLMLVVMTGNGGFFIVIIVGIFVGEVAFGRFRSIGGIKGGGEHDH</sequence>
<keyword evidence="7" id="KW-1185">Reference proteome</keyword>
<evidence type="ECO:0000256" key="4">
    <source>
        <dbReference type="ARBA" id="ARBA00023136"/>
    </source>
</evidence>
<dbReference type="OMA" id="EAYFIAW"/>
<comment type="similarity">
    <text evidence="5">Belongs to the copper transporter (Ctr) (TC 1.A.56) family. SLC31A subfamily.</text>
</comment>
<keyword evidence="5" id="KW-0406">Ion transport</keyword>
<gene>
    <name evidence="6" type="primary">ABSGL_11183.1 scaffold 12295</name>
</gene>
<reference evidence="6" key="1">
    <citation type="submission" date="2016-04" db="EMBL/GenBank/DDBJ databases">
        <authorList>
            <person name="Evans L.H."/>
            <person name="Alamgir A."/>
            <person name="Owens N."/>
            <person name="Weber N.D."/>
            <person name="Virtaneva K."/>
            <person name="Barbian K."/>
            <person name="Babar A."/>
            <person name="Rosenke K."/>
        </authorList>
    </citation>
    <scope>NUCLEOTIDE SEQUENCE [LARGE SCALE GENOMIC DNA]</scope>
    <source>
        <strain evidence="6">CBS 101.48</strain>
    </source>
</reference>
<evidence type="ECO:0000256" key="3">
    <source>
        <dbReference type="ARBA" id="ARBA00022989"/>
    </source>
</evidence>
<keyword evidence="5" id="KW-0186">Copper</keyword>
<dbReference type="STRING" id="4829.A0A168QQF5"/>
<proteinExistence type="inferred from homology"/>
<organism evidence="6">
    <name type="scientific">Absidia glauca</name>
    <name type="common">Pin mould</name>
    <dbReference type="NCBI Taxonomy" id="4829"/>
    <lineage>
        <taxon>Eukaryota</taxon>
        <taxon>Fungi</taxon>
        <taxon>Fungi incertae sedis</taxon>
        <taxon>Mucoromycota</taxon>
        <taxon>Mucoromycotina</taxon>
        <taxon>Mucoromycetes</taxon>
        <taxon>Mucorales</taxon>
        <taxon>Cunninghamellaceae</taxon>
        <taxon>Absidia</taxon>
    </lineage>
</organism>
<evidence type="ECO:0000256" key="5">
    <source>
        <dbReference type="RuleBase" id="RU367022"/>
    </source>
</evidence>
<dbReference type="EMBL" id="LT554468">
    <property type="protein sequence ID" value="SAM05308.1"/>
    <property type="molecule type" value="Genomic_DNA"/>
</dbReference>
<dbReference type="InParanoid" id="A0A168QQF5"/>
<dbReference type="Pfam" id="PF04145">
    <property type="entry name" value="Ctr"/>
    <property type="match status" value="1"/>
</dbReference>
<keyword evidence="3 5" id="KW-1133">Transmembrane helix</keyword>
<dbReference type="PANTHER" id="PTHR12483">
    <property type="entry name" value="SOLUTE CARRIER FAMILY 31 COPPER TRANSPORTERS"/>
    <property type="match status" value="1"/>
</dbReference>
<evidence type="ECO:0000256" key="2">
    <source>
        <dbReference type="ARBA" id="ARBA00022692"/>
    </source>
</evidence>
<dbReference type="GO" id="GO:0005375">
    <property type="term" value="F:copper ion transmembrane transporter activity"/>
    <property type="evidence" value="ECO:0007669"/>
    <property type="project" value="UniProtKB-UniRule"/>
</dbReference>
<evidence type="ECO:0000256" key="1">
    <source>
        <dbReference type="ARBA" id="ARBA00004141"/>
    </source>
</evidence>
<evidence type="ECO:0000313" key="7">
    <source>
        <dbReference type="Proteomes" id="UP000078561"/>
    </source>
</evidence>
<name>A0A168QQF5_ABSGL</name>
<feature type="transmembrane region" description="Helical" evidence="5">
    <location>
        <begin position="50"/>
        <end position="77"/>
    </location>
</feature>
<keyword evidence="4 5" id="KW-0472">Membrane</keyword>
<dbReference type="GO" id="GO:0005886">
    <property type="term" value="C:plasma membrane"/>
    <property type="evidence" value="ECO:0007669"/>
    <property type="project" value="TreeGrafter"/>
</dbReference>
<keyword evidence="2 5" id="KW-0812">Transmembrane</keyword>